<reference evidence="3" key="1">
    <citation type="submission" date="2025-08" db="UniProtKB">
        <authorList>
            <consortium name="RefSeq"/>
        </authorList>
    </citation>
    <scope>IDENTIFICATION</scope>
</reference>
<dbReference type="SUPFAM" id="SSF50978">
    <property type="entry name" value="WD40 repeat-like"/>
    <property type="match status" value="1"/>
</dbReference>
<dbReference type="InterPro" id="IPR042505">
    <property type="entry name" value="DYNC2I1"/>
</dbReference>
<dbReference type="CTD" id="55112"/>
<dbReference type="GO" id="GO:0005868">
    <property type="term" value="C:cytoplasmic dynein complex"/>
    <property type="evidence" value="ECO:0007669"/>
    <property type="project" value="InterPro"/>
</dbReference>
<dbReference type="PANTHER" id="PTHR16022:SF0">
    <property type="entry name" value="CYTOPLASMIC DYNEIN 2 INTERMEDIATE CHAIN 1"/>
    <property type="match status" value="1"/>
</dbReference>
<dbReference type="InterPro" id="IPR001680">
    <property type="entry name" value="WD40_rpt"/>
</dbReference>
<gene>
    <name evidence="3" type="primary">dync2i1</name>
</gene>
<feature type="compositionally biased region" description="Acidic residues" evidence="1">
    <location>
        <begin position="439"/>
        <end position="479"/>
    </location>
</feature>
<dbReference type="OrthoDB" id="2162425at2759"/>
<sequence>MSPVFISSGKPWRFNRFGSKRTRRMNLSLSFAVSDVIRSMKRITKEETWRSEDLQRYMRGYEDENSRRRDKMKREEDGRKHRTGESADRRPRDPEREARREREKHRDRDSMKEGDRTRHRDPEKTRDDDRRRDEGHRRRDGTRDKEDRDKERRRERDKDRGIENDRYKDRERESWERRKDRAEKENRDREREKERERERNKERDGDKERERRRPEPERERRSEKDRKREEEREGRSDRDKDRLQEREKGRDKERERERRERHKDRESKQYRDEQQEKHRERERREKEYSGHRDQREHREHRREKEERERKKKEREQHETQGPDNSSRETERERRHRERKESDGHLAGNRDGEKEREKEKREKRHERSHRVESDTRRDDRERKQKSTSDRERSDKTSREKEELTVRFQSDWRSSYAEPSDPEIPVENEDAEIDKPTAEDYGNEEYEDDFEDYEEDFEEIDEDEDGPQEEEEERREEEEGEDSRGEIQKKEELNPRRREEIEAIQRAMDEENERVSSTPSRPRSEMPKRENRSKRSSTHGRIINFVAAKQREVSKKAASKQKKRTTELLRLIDLDFSITFPLLDLPPVNEYDMYIKNFGATNTRQAYVQCPDDNIDREIQTEEVDVTDKWTQHPAEGSIVCGGPKLSNESSVESVVQMNSMDSRRLTSFLRSAAQVVAVLLEEDRAERHSLQKLRSQTDALSFSDGCLQLNTRLPFLHGREVSLLQFSQVQRQTLLSVHAPCTKASAVRLDSNTIICIWNMWEPSRPQKILLYDGEVRCCCFSPGKARLVFAGTVVGSVVIWDLREHSREHYNLRIGEEDWTLRYPTFSTDAVLAGAGHLSTVRSVEPIVATVEEGLRPERPLMASQDESLELSFQLASLDEYGVLNLWVVVELPKADGAGSQTDLGLRPGGKVKLLHSSSINTCDKSTSRDVVTLGPSLSLQLKFLPKDSNHYYISTNTGLVRHGTLHGLKTAPKLYRSQVEGLSPVEVTALDFSPSGEPFFLAGCSDGSVRLYSIKIETPVQEWTGSSSGAAVVSVQWSVTRPSVFCVLDAASDLHVWDLNETDDAPLITEKIHNDRVTAVAMFGEPARQKVYAGLALAKHSGRIEIQYFNKKFTVPVTAESQKLHSLLHDAF</sequence>
<dbReference type="GO" id="GO:0042073">
    <property type="term" value="P:intraciliary transport"/>
    <property type="evidence" value="ECO:0007669"/>
    <property type="project" value="InterPro"/>
</dbReference>
<feature type="compositionally biased region" description="Basic and acidic residues" evidence="1">
    <location>
        <begin position="368"/>
        <end position="403"/>
    </location>
</feature>
<feature type="region of interest" description="Disordered" evidence="1">
    <location>
        <begin position="60"/>
        <end position="540"/>
    </location>
</feature>
<accession>A0A6J2VUZ1</accession>
<evidence type="ECO:0000313" key="3">
    <source>
        <dbReference type="RefSeq" id="XP_030635006.1"/>
    </source>
</evidence>
<dbReference type="FunFam" id="2.130.10.10:FF:000585">
    <property type="entry name" value="WD repeat domain 60"/>
    <property type="match status" value="1"/>
</dbReference>
<feature type="compositionally biased region" description="Basic and acidic residues" evidence="1">
    <location>
        <begin position="60"/>
        <end position="359"/>
    </location>
</feature>
<name>A0A6J2VUZ1_CHACN</name>
<dbReference type="PANTHER" id="PTHR16022">
    <property type="entry name" value="WD REPEAT DOMAIN 60"/>
    <property type="match status" value="1"/>
</dbReference>
<keyword evidence="2" id="KW-1185">Reference proteome</keyword>
<dbReference type="GeneID" id="115816177"/>
<feature type="compositionally biased region" description="Acidic residues" evidence="1">
    <location>
        <begin position="418"/>
        <end position="430"/>
    </location>
</feature>
<dbReference type="Proteomes" id="UP000504632">
    <property type="component" value="Chromosome 7"/>
</dbReference>
<dbReference type="RefSeq" id="XP_030635006.1">
    <property type="nucleotide sequence ID" value="XM_030779146.1"/>
</dbReference>
<dbReference type="InterPro" id="IPR036322">
    <property type="entry name" value="WD40_repeat_dom_sf"/>
</dbReference>
<dbReference type="GO" id="GO:0005929">
    <property type="term" value="C:cilium"/>
    <property type="evidence" value="ECO:0007669"/>
    <property type="project" value="GOC"/>
</dbReference>
<dbReference type="InterPro" id="IPR015943">
    <property type="entry name" value="WD40/YVTN_repeat-like_dom_sf"/>
</dbReference>
<proteinExistence type="predicted"/>
<evidence type="ECO:0000256" key="1">
    <source>
        <dbReference type="SAM" id="MobiDB-lite"/>
    </source>
</evidence>
<dbReference type="InParanoid" id="A0A6J2VUZ1"/>
<protein>
    <submittedName>
        <fullName evidence="3">WD repeat-containing protein 60</fullName>
    </submittedName>
</protein>
<dbReference type="AlphaFoldDB" id="A0A6J2VUZ1"/>
<dbReference type="Gene3D" id="2.130.10.10">
    <property type="entry name" value="YVTN repeat-like/Quinoprotein amine dehydrogenase"/>
    <property type="match status" value="2"/>
</dbReference>
<organism evidence="2 3">
    <name type="scientific">Chanos chanos</name>
    <name type="common">Milkfish</name>
    <name type="synonym">Mugil chanos</name>
    <dbReference type="NCBI Taxonomy" id="29144"/>
    <lineage>
        <taxon>Eukaryota</taxon>
        <taxon>Metazoa</taxon>
        <taxon>Chordata</taxon>
        <taxon>Craniata</taxon>
        <taxon>Vertebrata</taxon>
        <taxon>Euteleostomi</taxon>
        <taxon>Actinopterygii</taxon>
        <taxon>Neopterygii</taxon>
        <taxon>Teleostei</taxon>
        <taxon>Ostariophysi</taxon>
        <taxon>Gonorynchiformes</taxon>
        <taxon>Chanidae</taxon>
        <taxon>Chanos</taxon>
    </lineage>
</organism>
<dbReference type="GO" id="GO:0045503">
    <property type="term" value="F:dynein light chain binding"/>
    <property type="evidence" value="ECO:0007669"/>
    <property type="project" value="InterPro"/>
</dbReference>
<feature type="compositionally biased region" description="Basic and acidic residues" evidence="1">
    <location>
        <begin position="480"/>
        <end position="507"/>
    </location>
</feature>
<evidence type="ECO:0000313" key="2">
    <source>
        <dbReference type="Proteomes" id="UP000504632"/>
    </source>
</evidence>
<dbReference type="GO" id="GO:0045504">
    <property type="term" value="F:dynein heavy chain binding"/>
    <property type="evidence" value="ECO:0007669"/>
    <property type="project" value="InterPro"/>
</dbReference>
<dbReference type="SMART" id="SM00320">
    <property type="entry name" value="WD40"/>
    <property type="match status" value="3"/>
</dbReference>